<evidence type="ECO:0000313" key="4">
    <source>
        <dbReference type="EMBL" id="KAJ3446864.1"/>
    </source>
</evidence>
<reference evidence="4" key="1">
    <citation type="submission" date="2022-08" db="EMBL/GenBank/DDBJ databases">
        <title>Novel sulphate-reducing endosymbionts in the free-living metamonad Anaeramoeba.</title>
        <authorList>
            <person name="Jerlstrom-Hultqvist J."/>
            <person name="Cepicka I."/>
            <person name="Gallot-Lavallee L."/>
            <person name="Salas-Leiva D."/>
            <person name="Curtis B.A."/>
            <person name="Zahonova K."/>
            <person name="Pipaliya S."/>
            <person name="Dacks J."/>
            <person name="Roger A.J."/>
        </authorList>
    </citation>
    <scope>NUCLEOTIDE SEQUENCE</scope>
    <source>
        <strain evidence="4">Busselton2</strain>
    </source>
</reference>
<protein>
    <submittedName>
        <fullName evidence="4">Rni-like superfamily protein</fullName>
    </submittedName>
</protein>
<dbReference type="InterPro" id="IPR032675">
    <property type="entry name" value="LRR_dom_sf"/>
</dbReference>
<sequence>MGMVIDELSQRQKEEFKNDLQRLILNDQTFTVLTLNYQIGDEEMQALSESLKINQTLTYLCFPQKRIGTKSMQALGEALKVNQTLTHLFLNNRIGTEGMQALGEALKVNQTLTQLELSRNEIGDAAM</sequence>
<dbReference type="SUPFAM" id="SSF52047">
    <property type="entry name" value="RNI-like"/>
    <property type="match status" value="1"/>
</dbReference>
<evidence type="ECO:0000256" key="3">
    <source>
        <dbReference type="ARBA" id="ARBA00022737"/>
    </source>
</evidence>
<keyword evidence="1" id="KW-0343">GTPase activation</keyword>
<dbReference type="GO" id="GO:0006913">
    <property type="term" value="P:nucleocytoplasmic transport"/>
    <property type="evidence" value="ECO:0007669"/>
    <property type="project" value="TreeGrafter"/>
</dbReference>
<proteinExistence type="predicted"/>
<dbReference type="GO" id="GO:0031267">
    <property type="term" value="F:small GTPase binding"/>
    <property type="evidence" value="ECO:0007669"/>
    <property type="project" value="TreeGrafter"/>
</dbReference>
<dbReference type="GO" id="GO:0048471">
    <property type="term" value="C:perinuclear region of cytoplasm"/>
    <property type="evidence" value="ECO:0007669"/>
    <property type="project" value="TreeGrafter"/>
</dbReference>
<dbReference type="GO" id="GO:0005096">
    <property type="term" value="F:GTPase activator activity"/>
    <property type="evidence" value="ECO:0007669"/>
    <property type="project" value="UniProtKB-KW"/>
</dbReference>
<dbReference type="Pfam" id="PF13516">
    <property type="entry name" value="LRR_6"/>
    <property type="match status" value="2"/>
</dbReference>
<dbReference type="InterPro" id="IPR001611">
    <property type="entry name" value="Leu-rich_rpt"/>
</dbReference>
<dbReference type="Proteomes" id="UP001146793">
    <property type="component" value="Unassembled WGS sequence"/>
</dbReference>
<accession>A0AAV7ZY24</accession>
<dbReference type="PANTHER" id="PTHR24113:SF12">
    <property type="entry name" value="RAN GTPASE-ACTIVATING PROTEIN 1"/>
    <property type="match status" value="1"/>
</dbReference>
<organism evidence="4 5">
    <name type="scientific">Anaeramoeba flamelloides</name>
    <dbReference type="NCBI Taxonomy" id="1746091"/>
    <lineage>
        <taxon>Eukaryota</taxon>
        <taxon>Metamonada</taxon>
        <taxon>Anaeramoebidae</taxon>
        <taxon>Anaeramoeba</taxon>
    </lineage>
</organism>
<dbReference type="Gene3D" id="3.80.10.10">
    <property type="entry name" value="Ribonuclease Inhibitor"/>
    <property type="match status" value="1"/>
</dbReference>
<evidence type="ECO:0000313" key="5">
    <source>
        <dbReference type="Proteomes" id="UP001146793"/>
    </source>
</evidence>
<dbReference type="InterPro" id="IPR027038">
    <property type="entry name" value="RanGap"/>
</dbReference>
<name>A0AAV7ZY24_9EUKA</name>
<evidence type="ECO:0000256" key="2">
    <source>
        <dbReference type="ARBA" id="ARBA00022614"/>
    </source>
</evidence>
<keyword evidence="2" id="KW-0433">Leucine-rich repeat</keyword>
<comment type="caution">
    <text evidence="4">The sequence shown here is derived from an EMBL/GenBank/DDBJ whole genome shotgun (WGS) entry which is preliminary data.</text>
</comment>
<dbReference type="AlphaFoldDB" id="A0AAV7ZY24"/>
<evidence type="ECO:0000256" key="1">
    <source>
        <dbReference type="ARBA" id="ARBA00022468"/>
    </source>
</evidence>
<dbReference type="GO" id="GO:0005634">
    <property type="term" value="C:nucleus"/>
    <property type="evidence" value="ECO:0007669"/>
    <property type="project" value="TreeGrafter"/>
</dbReference>
<keyword evidence="3" id="KW-0677">Repeat</keyword>
<dbReference type="PANTHER" id="PTHR24113">
    <property type="entry name" value="RAN GTPASE-ACTIVATING PROTEIN 1"/>
    <property type="match status" value="1"/>
</dbReference>
<dbReference type="GO" id="GO:0005829">
    <property type="term" value="C:cytosol"/>
    <property type="evidence" value="ECO:0007669"/>
    <property type="project" value="TreeGrafter"/>
</dbReference>
<dbReference type="EMBL" id="JANTQA010000018">
    <property type="protein sequence ID" value="KAJ3446864.1"/>
    <property type="molecule type" value="Genomic_DNA"/>
</dbReference>
<gene>
    <name evidence="4" type="ORF">M0812_07859</name>
</gene>